<dbReference type="InterPro" id="IPR015919">
    <property type="entry name" value="Cadherin-like_sf"/>
</dbReference>
<protein>
    <submittedName>
        <fullName evidence="4">Ig domain-containing protein</fullName>
    </submittedName>
</protein>
<dbReference type="SMART" id="SM00736">
    <property type="entry name" value="CADG"/>
    <property type="match status" value="10"/>
</dbReference>
<dbReference type="RefSeq" id="WP_210352651.1">
    <property type="nucleotide sequence ID" value="NZ_JAEQMU010000001.1"/>
</dbReference>
<evidence type="ECO:0000259" key="3">
    <source>
        <dbReference type="PROSITE" id="PS50268"/>
    </source>
</evidence>
<dbReference type="Pfam" id="PF12951">
    <property type="entry name" value="PATR"/>
    <property type="match status" value="1"/>
</dbReference>
<dbReference type="PANTHER" id="PTHR34720">
    <property type="entry name" value="MICROCYSTIN DEPENDENT PROTEIN"/>
    <property type="match status" value="1"/>
</dbReference>
<dbReference type="InterPro" id="IPR041286">
    <property type="entry name" value="MBG_2"/>
</dbReference>
<dbReference type="InterPro" id="IPR011050">
    <property type="entry name" value="Pectin_lyase_fold/virulence"/>
</dbReference>
<evidence type="ECO:0000313" key="5">
    <source>
        <dbReference type="Proteomes" id="UP001597440"/>
    </source>
</evidence>
<dbReference type="Proteomes" id="UP001597440">
    <property type="component" value="Unassembled WGS sequence"/>
</dbReference>
<dbReference type="InterPro" id="IPR026341">
    <property type="entry name" value="T9SS_type_B"/>
</dbReference>
<dbReference type="InterPro" id="IPR013425">
    <property type="entry name" value="Autotrns_rpt"/>
</dbReference>
<dbReference type="NCBIfam" id="TIGR04131">
    <property type="entry name" value="Bac_Flav_CTERM"/>
    <property type="match status" value="1"/>
</dbReference>
<sequence length="2064" mass="212574">MNKIKFIVVVVLSILANAMQAQTSTESFETESTGSTNFTDNGVIFNIASHAGTFKVASVPGKGWNGTAAENKFVDNSEGVQRNASFSIKTTSNLFKANNFWIYLAGANDNLNAEGTLTLTGKLSGVTKFSTTKTDGFQTNSSINNGYTKIDMTNLNRQNYSNIVIDELVITLGGEFVYAAMDAFTWVKDPNIVLSTSISNVSSSSPDGIYKVGDVISIQVNFDKSVNVTGIPILTLETGVTDRVINYVSGSGTSTLTFNYTVQPGDVSPDLDYISTSALSLNGGTIRDGDGNNAILTLPAPGSAGSLGANKNIIIGSVNTAPTITNLNGDAVAWPGVGSTVTLDASGNATVVDAELGALNNGNGNWAGATLTVQRNGTAVSSDFFSFNTVGALFTVSGNNLQVGGQTFATFTLMGGVLNITFTGSATPANTVLVNSVLRSVSYRNDTPAGDASIRFTINDGSMSSTANVTVTSDSIYITNTTDTGVIDPSNGVSFSEAVAIAAADGTGRQTLIFTSNLTGGTLTLAGNLSIGESLTIDASAASGLTISGSTITLGGGTTLDVVNTPGTLRINSTLSGTGSLAKSGTGTLNLSGVNSYTGATNVVAGKLAAIGKLVGNVTVQAAATLATGINDNVGLLTIEGDLKIDPNGTLAVKIDGTTASTGYDQFVVKGTVNIGGARLAVNHAYSAAHGDTYTIINNEASGAITGAFSGLAEGGTLTAGGNATPLEVSYIGGTGNDFILTANVNTAPVLATIGNKTVDEETLLTFTVTATDDGLPTNTLTYSLVGAPTGASIDATTGVFKWTPTEAQGPGSYTFSIWVSDGVLTDEETITVTVNEVNTAPVLVAIGNKTVDEETLLTFIVTATDSDLPANTLTYSLIGAPTGASIDATTGVFTWTPTEAQGPGSYTFRIRVSDGALFDEEVITVTVNEVNVAPTISGIPATTVDQDATYSFTPTANDVDGNALTFSIVNKPSWATFDPATGRLTGTPRNADVGTTSGIVISVSDGELTAGLPAFSITVVNVNDAPTIIGTPATTVHQDATYSFMPTANDVDGDVLTFSIVNKPSWATFDPATGRLTGTPRNADVGTTSGIVISVSDGELTASLSAFSITVVNVNDAPKIAGIPATTVDQDATYSFTPTATDVDGDVLTFSIVNKPSWATFDPATGGLTGTPRNADVGTTSGIVISVSDGTLTASLPAFSITVVNVNDAPTITGTPATTVDQDATYSFTPTANDVDGDVLTFSIVNKPSWATFDPATGRLTGTPRNADVGTTSGIVISVSDGELIASLPAFSITVVNVNDAPTITGTPATTVDQDATYSFTPTANDVDGDVLTFSIVNKPSWATFDPATGRLKGTPRNADVGTTSGIVISVSDGALTAGLPAFSITVVNVNDAPTITGTPATTVDQDATYSFTPTANDVDGDVLTFSIVNKPSWATFDPATGRLTGTPRNADVGTTSGIVISVSDGTLTASLPAFSITVVNVNDAPTIIGTPATTVDQDATYSFTPTANDVDGNALTFSIVNKPSWATFDPATGRLTGAPRNSDVGTTSVIVISVSDGTLTASLPAFSITVVNVNDAPTIIGTPATTVDQDATYSFTPTANDVDGDVLTFSIVNRPSWATFNTTTGTLTGTPSNSDVGTASGIVISVSDGTLTASLPAFSITVVTKLFTGVDLPDQNFTYDGTAKQLTLQGIPPAGADVVFTNNSRTNAGSQTVEVQLTAPGYTPKSLTGRLTVTEAPLFVSAEAKKKVYGENDPALTYVATGFKGTDDVSILVGGLKRATGENVGRYGIEIGDLAAGGNYNISYTGADLTITKAVLSGLSLPDKDLVYDGTVQSIRLSGTLPSGVKVVYENNDKVNAGRYEVKAVIAETPNYFGETFTATLLIRKAKQTITFMTPEVLGRDAGKVALDVQSNSGLPVTLTGDDPMVATVSGTELHVHRLGTVHITATQSGNENYEAASPVTVSVRVANDASAPLPIRVHQALSPNGDGINEFLIIEGIRDYPDNKVTIFDKNGSVLAEIEGYDNRDKVFFGRDHRDGTYFYYVDVKDNGVWKREKGYFVIRR</sequence>
<dbReference type="Gene3D" id="2.60.40.10">
    <property type="entry name" value="Immunoglobulins"/>
    <property type="match status" value="10"/>
</dbReference>
<dbReference type="NCBIfam" id="NF012211">
    <property type="entry name" value="tand_rpt_95"/>
    <property type="match status" value="1"/>
</dbReference>
<keyword evidence="1 2" id="KW-0732">Signal</keyword>
<dbReference type="InterPro" id="IPR006644">
    <property type="entry name" value="Cadg"/>
</dbReference>
<dbReference type="SMART" id="SM00112">
    <property type="entry name" value="CA"/>
    <property type="match status" value="2"/>
</dbReference>
<gene>
    <name evidence="4" type="ORF">ACFSQW_17940</name>
</gene>
<dbReference type="PANTHER" id="PTHR34720:SF9">
    <property type="entry name" value="BLR4714 PROTEIN"/>
    <property type="match status" value="1"/>
</dbReference>
<organism evidence="4 5">
    <name type="scientific">Sphingobacterium tabacisoli</name>
    <dbReference type="NCBI Taxonomy" id="2044855"/>
    <lineage>
        <taxon>Bacteria</taxon>
        <taxon>Pseudomonadati</taxon>
        <taxon>Bacteroidota</taxon>
        <taxon>Sphingobacteriia</taxon>
        <taxon>Sphingobacteriales</taxon>
        <taxon>Sphingobacteriaceae</taxon>
        <taxon>Sphingobacterium</taxon>
    </lineage>
</organism>
<feature type="chain" id="PRO_5046519565" evidence="2">
    <location>
        <begin position="22"/>
        <end position="2064"/>
    </location>
</feature>
<dbReference type="Pfam" id="PF13585">
    <property type="entry name" value="CHU_C"/>
    <property type="match status" value="1"/>
</dbReference>
<keyword evidence="5" id="KW-1185">Reference proteome</keyword>
<name>A0ABW5L8U9_9SPHI</name>
<evidence type="ECO:0000256" key="2">
    <source>
        <dbReference type="SAM" id="SignalP"/>
    </source>
</evidence>
<comment type="caution">
    <text evidence="4">The sequence shown here is derived from an EMBL/GenBank/DDBJ whole genome shotgun (WGS) entry which is preliminary data.</text>
</comment>
<dbReference type="NCBIfam" id="TIGR02601">
    <property type="entry name" value="autotrns_rpt"/>
    <property type="match status" value="1"/>
</dbReference>
<dbReference type="InterPro" id="IPR013783">
    <property type="entry name" value="Ig-like_fold"/>
</dbReference>
<dbReference type="Pfam" id="PF05345">
    <property type="entry name" value="He_PIG"/>
    <property type="match status" value="10"/>
</dbReference>
<proteinExistence type="predicted"/>
<evidence type="ECO:0000313" key="4">
    <source>
        <dbReference type="EMBL" id="MFD2556281.1"/>
    </source>
</evidence>
<dbReference type="Pfam" id="PF18676">
    <property type="entry name" value="MBG_2"/>
    <property type="match status" value="1"/>
</dbReference>
<feature type="signal peptide" evidence="2">
    <location>
        <begin position="1"/>
        <end position="21"/>
    </location>
</feature>
<dbReference type="PROSITE" id="PS50268">
    <property type="entry name" value="CADHERIN_2"/>
    <property type="match status" value="1"/>
</dbReference>
<evidence type="ECO:0000256" key="1">
    <source>
        <dbReference type="ARBA" id="ARBA00022729"/>
    </source>
</evidence>
<dbReference type="CDD" id="cd11304">
    <property type="entry name" value="Cadherin_repeat"/>
    <property type="match status" value="1"/>
</dbReference>
<dbReference type="SUPFAM" id="SSF49313">
    <property type="entry name" value="Cadherin-like"/>
    <property type="match status" value="10"/>
</dbReference>
<dbReference type="SUPFAM" id="SSF51126">
    <property type="entry name" value="Pectin lyase-like"/>
    <property type="match status" value="1"/>
</dbReference>
<reference evidence="5" key="1">
    <citation type="journal article" date="2019" name="Int. J. Syst. Evol. Microbiol.">
        <title>The Global Catalogue of Microorganisms (GCM) 10K type strain sequencing project: providing services to taxonomists for standard genome sequencing and annotation.</title>
        <authorList>
            <consortium name="The Broad Institute Genomics Platform"/>
            <consortium name="The Broad Institute Genome Sequencing Center for Infectious Disease"/>
            <person name="Wu L."/>
            <person name="Ma J."/>
        </authorList>
    </citation>
    <scope>NUCLEOTIDE SEQUENCE [LARGE SCALE GENOMIC DNA]</scope>
    <source>
        <strain evidence="5">KCTC 52298</strain>
    </source>
</reference>
<accession>A0ABW5L8U9</accession>
<dbReference type="EMBL" id="JBHULD010000018">
    <property type="protein sequence ID" value="MFD2556281.1"/>
    <property type="molecule type" value="Genomic_DNA"/>
</dbReference>
<dbReference type="InterPro" id="IPR002126">
    <property type="entry name" value="Cadherin-like_dom"/>
</dbReference>
<feature type="domain" description="Cadherin" evidence="3">
    <location>
        <begin position="827"/>
        <end position="937"/>
    </location>
</feature>